<accession>A0ABM1H035</accession>
<dbReference type="PANTHER" id="PTHR34072">
    <property type="entry name" value="ENZYMATIC POLYPROTEIN-RELATED"/>
    <property type="match status" value="1"/>
</dbReference>
<dbReference type="SUPFAM" id="SSF56672">
    <property type="entry name" value="DNA/RNA polymerases"/>
    <property type="match status" value="1"/>
</dbReference>
<dbReference type="Pfam" id="PF17919">
    <property type="entry name" value="RT_RNaseH_2"/>
    <property type="match status" value="1"/>
</dbReference>
<feature type="chain" id="PRO_5046139835" evidence="1">
    <location>
        <begin position="33"/>
        <end position="130"/>
    </location>
</feature>
<evidence type="ECO:0000259" key="2">
    <source>
        <dbReference type="Pfam" id="PF17919"/>
    </source>
</evidence>
<dbReference type="InterPro" id="IPR043502">
    <property type="entry name" value="DNA/RNA_pol_sf"/>
</dbReference>
<dbReference type="Proteomes" id="UP000694930">
    <property type="component" value="Chromosome 6"/>
</dbReference>
<feature type="domain" description="Reverse transcriptase/retrotransposon-derived protein RNase H-like" evidence="2">
    <location>
        <begin position="5"/>
        <end position="55"/>
    </location>
</feature>
<gene>
    <name evidence="4" type="primary">LOC107022344</name>
</gene>
<dbReference type="GeneID" id="107022344"/>
<keyword evidence="1" id="KW-0732">Signal</keyword>
<feature type="signal peptide" evidence="1">
    <location>
        <begin position="1"/>
        <end position="32"/>
    </location>
</feature>
<keyword evidence="3" id="KW-1185">Reference proteome</keyword>
<dbReference type="PANTHER" id="PTHR34072:SF59">
    <property type="entry name" value="CCHC-TYPE INTEGRASE"/>
    <property type="match status" value="1"/>
</dbReference>
<reference evidence="3" key="1">
    <citation type="journal article" date="2014" name="Nat. Genet.">
        <title>The genome of the stress-tolerant wild tomato species Solanum pennellii.</title>
        <authorList>
            <person name="Bolger A."/>
            <person name="Scossa F."/>
            <person name="Bolger M.E."/>
            <person name="Lanz C."/>
            <person name="Maumus F."/>
            <person name="Tohge T."/>
            <person name="Quesneville H."/>
            <person name="Alseekh S."/>
            <person name="Sorensen I."/>
            <person name="Lichtenstein G."/>
            <person name="Fich E.A."/>
            <person name="Conte M."/>
            <person name="Keller H."/>
            <person name="Schneeberger K."/>
            <person name="Schwacke R."/>
            <person name="Ofner I."/>
            <person name="Vrebalov J."/>
            <person name="Xu Y."/>
            <person name="Osorio S."/>
            <person name="Aflitos S.A."/>
            <person name="Schijlen E."/>
            <person name="Jimenez-Gomez J.M."/>
            <person name="Ryngajllo M."/>
            <person name="Kimura S."/>
            <person name="Kumar R."/>
            <person name="Koenig D."/>
            <person name="Headland L.R."/>
            <person name="Maloof J.N."/>
            <person name="Sinha N."/>
            <person name="van Ham R.C."/>
            <person name="Lankhorst R.K."/>
            <person name="Mao L."/>
            <person name="Vogel A."/>
            <person name="Arsova B."/>
            <person name="Panstruga R."/>
            <person name="Fei Z."/>
            <person name="Rose J.K."/>
            <person name="Zamir D."/>
            <person name="Carrari F."/>
            <person name="Giovannoni J.J."/>
            <person name="Weigel D."/>
            <person name="Usadel B."/>
            <person name="Fernie A.R."/>
        </authorList>
    </citation>
    <scope>NUCLEOTIDE SEQUENCE [LARGE SCALE GENOMIC DNA]</scope>
    <source>
        <strain evidence="3">cv. LA0716</strain>
    </source>
</reference>
<evidence type="ECO:0000313" key="4">
    <source>
        <dbReference type="RefSeq" id="XP_015078468.1"/>
    </source>
</evidence>
<name>A0ABM1H035_SOLPN</name>
<proteinExistence type="predicted"/>
<dbReference type="RefSeq" id="XP_015078468.1">
    <property type="nucleotide sequence ID" value="XM_015222982.1"/>
</dbReference>
<dbReference type="InterPro" id="IPR041577">
    <property type="entry name" value="RT_RNaseH_2"/>
</dbReference>
<protein>
    <submittedName>
        <fullName evidence="4">Uncharacterized protein LOC107022344</fullName>
    </submittedName>
</protein>
<organism evidence="3 4">
    <name type="scientific">Solanum pennellii</name>
    <name type="common">Tomato</name>
    <name type="synonym">Lycopersicon pennellii</name>
    <dbReference type="NCBI Taxonomy" id="28526"/>
    <lineage>
        <taxon>Eukaryota</taxon>
        <taxon>Viridiplantae</taxon>
        <taxon>Streptophyta</taxon>
        <taxon>Embryophyta</taxon>
        <taxon>Tracheophyta</taxon>
        <taxon>Spermatophyta</taxon>
        <taxon>Magnoliopsida</taxon>
        <taxon>eudicotyledons</taxon>
        <taxon>Gunneridae</taxon>
        <taxon>Pentapetalae</taxon>
        <taxon>asterids</taxon>
        <taxon>lamiids</taxon>
        <taxon>Solanales</taxon>
        <taxon>Solanaceae</taxon>
        <taxon>Solanoideae</taxon>
        <taxon>Solaneae</taxon>
        <taxon>Solanum</taxon>
        <taxon>Solanum subgen. Lycopersicon</taxon>
    </lineage>
</organism>
<evidence type="ECO:0000313" key="3">
    <source>
        <dbReference type="Proteomes" id="UP000694930"/>
    </source>
</evidence>
<evidence type="ECO:0000256" key="1">
    <source>
        <dbReference type="SAM" id="SignalP"/>
    </source>
</evidence>
<sequence>MSFQWSDECVKSFQNLKVLLMLAFILTLPDEAVDFIVYCDACRVKLGGVICKKCHCEIFMDYKSLQYIFIQRDLNLRQRKWIELLKNYDITILYHLGKANVVADALSRKTSSTGSLAVISVEDRPLARYV</sequence>
<reference evidence="4" key="2">
    <citation type="submission" date="2025-08" db="UniProtKB">
        <authorList>
            <consortium name="RefSeq"/>
        </authorList>
    </citation>
    <scope>IDENTIFICATION</scope>
</reference>